<comment type="caution">
    <text evidence="1">The sequence shown here is derived from an EMBL/GenBank/DDBJ whole genome shotgun (WGS) entry which is preliminary data.</text>
</comment>
<accession>A0ABS6AJQ7</accession>
<keyword evidence="2" id="KW-1185">Reference proteome</keyword>
<evidence type="ECO:0000313" key="2">
    <source>
        <dbReference type="Proteomes" id="UP001166191"/>
    </source>
</evidence>
<dbReference type="Proteomes" id="UP001166191">
    <property type="component" value="Unassembled WGS sequence"/>
</dbReference>
<organism evidence="1 2">
    <name type="scientific">Paracoccus marinaquae</name>
    <dbReference type="NCBI Taxonomy" id="2841926"/>
    <lineage>
        <taxon>Bacteria</taxon>
        <taxon>Pseudomonadati</taxon>
        <taxon>Pseudomonadota</taxon>
        <taxon>Alphaproteobacteria</taxon>
        <taxon>Rhodobacterales</taxon>
        <taxon>Paracoccaceae</taxon>
        <taxon>Paracoccus</taxon>
    </lineage>
</organism>
<evidence type="ECO:0000313" key="1">
    <source>
        <dbReference type="EMBL" id="MBU3030827.1"/>
    </source>
</evidence>
<name>A0ABS6AJQ7_9RHOB</name>
<reference evidence="1" key="1">
    <citation type="submission" date="2021-06" db="EMBL/GenBank/DDBJ databases">
        <title>Paracoccus bacterium XHP0099 sp. nov., isolated from the surface waters of the Yellow Sea.</title>
        <authorList>
            <person name="Xue H."/>
            <person name="Zhang D."/>
        </authorList>
    </citation>
    <scope>NUCLEOTIDE SEQUENCE</scope>
    <source>
        <strain evidence="1">XHP0099</strain>
    </source>
</reference>
<dbReference type="RefSeq" id="WP_216033499.1">
    <property type="nucleotide sequence ID" value="NZ_JAHKNG010000019.1"/>
</dbReference>
<evidence type="ECO:0008006" key="3">
    <source>
        <dbReference type="Google" id="ProtNLM"/>
    </source>
</evidence>
<dbReference type="EMBL" id="JAHKNG010000019">
    <property type="protein sequence ID" value="MBU3030827.1"/>
    <property type="molecule type" value="Genomic_DNA"/>
</dbReference>
<proteinExistence type="predicted"/>
<gene>
    <name evidence="1" type="ORF">KNW02_11950</name>
</gene>
<protein>
    <recommendedName>
        <fullName evidence="3">Pentapeptide repeat-containing protein</fullName>
    </recommendedName>
</protein>
<sequence length="183" mass="20096">MTAKMLSDDCSRCAALCCIAHAFDKGPSFAYHKPAGLPCRNLSDDGNCRIHDRRTAAGFPGCVRYSCHGAGQRVTQEVFGGRSWRDHPDLTERMMQAFQRARQLHLWLLLLAEAAKLPLSPEQRAEAGRLTLLLTPAGRLSEAWLRDTVQKTTEAGITAFLTSLRQVAAARRHAASGQGAFPH</sequence>